<evidence type="ECO:0000313" key="7">
    <source>
        <dbReference type="Proteomes" id="UP000184342"/>
    </source>
</evidence>
<dbReference type="InterPro" id="IPR053967">
    <property type="entry name" value="LlgE_F_G-like_D1"/>
</dbReference>
<keyword evidence="6" id="KW-0966">Cell projection</keyword>
<evidence type="ECO:0000313" key="6">
    <source>
        <dbReference type="EMBL" id="SHJ31252.1"/>
    </source>
</evidence>
<dbReference type="Proteomes" id="UP000184342">
    <property type="component" value="Unassembled WGS sequence"/>
</dbReference>
<sequence length="244" mass="26603">MFRGFYNLTSEIICQNKNLNVISNNMANVSTPGYKGDTLVTSTFRDELLYRSGSPEPIGETSMGKAGVGNVTGFTQGALYNTGGVLDVALTGEGFFKVQTGEGMVYTRDGAFSIDAEGFLSLQGIGRVMGSQGPIRMRTDDVSIDSRGNIYEAGNTEPSGKISIADFQDYGLLQKQDNGMFTTIQPELNSDTVMQWKYLETSNVDTMTEMTQMMGSQRSIQSSAQVLKMYDQLMGKIVSEIGRI</sequence>
<dbReference type="Pfam" id="PF22692">
    <property type="entry name" value="LlgE_F_G_D1"/>
    <property type="match status" value="1"/>
</dbReference>
<dbReference type="Pfam" id="PF06429">
    <property type="entry name" value="Flg_bbr_C"/>
    <property type="match status" value="1"/>
</dbReference>
<evidence type="ECO:0000259" key="4">
    <source>
        <dbReference type="Pfam" id="PF06429"/>
    </source>
</evidence>
<dbReference type="GO" id="GO:0071978">
    <property type="term" value="P:bacterial-type flagellum-dependent swarming motility"/>
    <property type="evidence" value="ECO:0007669"/>
    <property type="project" value="TreeGrafter"/>
</dbReference>
<proteinExistence type="inferred from homology"/>
<dbReference type="STRING" id="1122934.SAMN02745691_01726"/>
<keyword evidence="6" id="KW-0282">Flagellum</keyword>
<feature type="domain" description="Flagellar hook protein FlgE/F/G-like D1" evidence="5">
    <location>
        <begin position="89"/>
        <end position="151"/>
    </location>
</feature>
<dbReference type="OrthoDB" id="9800375at2"/>
<comment type="subcellular location">
    <subcellularLocation>
        <location evidence="2">Bacterial flagellum basal body</location>
    </subcellularLocation>
</comment>
<feature type="domain" description="Flagellar basal body rod protein N-terminal" evidence="3">
    <location>
        <begin position="15"/>
        <end position="35"/>
    </location>
</feature>
<evidence type="ECO:0000256" key="2">
    <source>
        <dbReference type="RuleBase" id="RU362116"/>
    </source>
</evidence>
<comment type="similarity">
    <text evidence="1 2">Belongs to the flagella basal body rod proteins family.</text>
</comment>
<dbReference type="InterPro" id="IPR020013">
    <property type="entry name" value="Flagellar_FlgE/F/G"/>
</dbReference>
<evidence type="ECO:0000256" key="1">
    <source>
        <dbReference type="ARBA" id="ARBA00009677"/>
    </source>
</evidence>
<accession>A0A1M6IA02</accession>
<dbReference type="PANTHER" id="PTHR30435">
    <property type="entry name" value="FLAGELLAR PROTEIN"/>
    <property type="match status" value="1"/>
</dbReference>
<dbReference type="EMBL" id="FQYT01000017">
    <property type="protein sequence ID" value="SHJ31252.1"/>
    <property type="molecule type" value="Genomic_DNA"/>
</dbReference>
<dbReference type="SUPFAM" id="SSF117143">
    <property type="entry name" value="Flagellar hook protein flgE"/>
    <property type="match status" value="1"/>
</dbReference>
<organism evidence="6 7">
    <name type="scientific">Parasporobacterium paucivorans DSM 15970</name>
    <dbReference type="NCBI Taxonomy" id="1122934"/>
    <lineage>
        <taxon>Bacteria</taxon>
        <taxon>Bacillati</taxon>
        <taxon>Bacillota</taxon>
        <taxon>Clostridia</taxon>
        <taxon>Lachnospirales</taxon>
        <taxon>Lachnospiraceae</taxon>
        <taxon>Parasporobacterium</taxon>
    </lineage>
</organism>
<dbReference type="InterPro" id="IPR001444">
    <property type="entry name" value="Flag_bb_rod_N"/>
</dbReference>
<dbReference type="InterPro" id="IPR037925">
    <property type="entry name" value="FlgE/F/G-like"/>
</dbReference>
<protein>
    <submittedName>
        <fullName evidence="6">Flagellar basal-body rod protein FlgG</fullName>
    </submittedName>
</protein>
<reference evidence="6 7" key="1">
    <citation type="submission" date="2016-11" db="EMBL/GenBank/DDBJ databases">
        <authorList>
            <person name="Jaros S."/>
            <person name="Januszkiewicz K."/>
            <person name="Wedrychowicz H."/>
        </authorList>
    </citation>
    <scope>NUCLEOTIDE SEQUENCE [LARGE SCALE GENOMIC DNA]</scope>
    <source>
        <strain evidence="6 7">DSM 15970</strain>
    </source>
</reference>
<name>A0A1M6IA02_9FIRM</name>
<keyword evidence="6" id="KW-0969">Cilium</keyword>
<dbReference type="PANTHER" id="PTHR30435:SF19">
    <property type="entry name" value="FLAGELLAR BASAL-BODY ROD PROTEIN FLGG"/>
    <property type="match status" value="1"/>
</dbReference>
<dbReference type="Pfam" id="PF00460">
    <property type="entry name" value="Flg_bb_rod"/>
    <property type="match status" value="1"/>
</dbReference>
<keyword evidence="2" id="KW-0975">Bacterial flagellum</keyword>
<gene>
    <name evidence="6" type="ORF">SAMN02745691_01726</name>
</gene>
<evidence type="ECO:0000259" key="5">
    <source>
        <dbReference type="Pfam" id="PF22692"/>
    </source>
</evidence>
<dbReference type="GO" id="GO:0009425">
    <property type="term" value="C:bacterial-type flagellum basal body"/>
    <property type="evidence" value="ECO:0007669"/>
    <property type="project" value="UniProtKB-SubCell"/>
</dbReference>
<evidence type="ECO:0000259" key="3">
    <source>
        <dbReference type="Pfam" id="PF00460"/>
    </source>
</evidence>
<keyword evidence="7" id="KW-1185">Reference proteome</keyword>
<dbReference type="RefSeq" id="WP_073994019.1">
    <property type="nucleotide sequence ID" value="NZ_FQYT01000017.1"/>
</dbReference>
<dbReference type="InterPro" id="IPR010930">
    <property type="entry name" value="Flg_bb/hook_C_dom"/>
</dbReference>
<dbReference type="NCBIfam" id="TIGR03506">
    <property type="entry name" value="FlgEFG_subfam"/>
    <property type="match status" value="1"/>
</dbReference>
<feature type="domain" description="Flagellar basal-body/hook protein C-terminal" evidence="4">
    <location>
        <begin position="198"/>
        <end position="238"/>
    </location>
</feature>
<dbReference type="AlphaFoldDB" id="A0A1M6IA02"/>